<organism evidence="1 2">
    <name type="scientific">Faecalibacterium faecis</name>
    <dbReference type="NCBI Taxonomy" id="3133157"/>
    <lineage>
        <taxon>Bacteria</taxon>
        <taxon>Bacillati</taxon>
        <taxon>Bacillota</taxon>
        <taxon>Clostridia</taxon>
        <taxon>Eubacteriales</taxon>
        <taxon>Oscillospiraceae</taxon>
        <taxon>Faecalibacterium</taxon>
    </lineage>
</organism>
<dbReference type="InterPro" id="IPR047729">
    <property type="entry name" value="Sce7726-like"/>
</dbReference>
<protein>
    <submittedName>
        <fullName evidence="1">Sce7726 family protein</fullName>
    </submittedName>
</protein>
<dbReference type="EMBL" id="JBBMEP010000031">
    <property type="protein sequence ID" value="MEQ2378121.1"/>
    <property type="molecule type" value="Genomic_DNA"/>
</dbReference>
<dbReference type="RefSeq" id="WP_349138242.1">
    <property type="nucleotide sequence ID" value="NZ_JBBMEP010000031.1"/>
</dbReference>
<dbReference type="NCBIfam" id="NF033832">
    <property type="entry name" value="sce7726_fam"/>
    <property type="match status" value="1"/>
</dbReference>
<comment type="caution">
    <text evidence="1">The sequence shown here is derived from an EMBL/GenBank/DDBJ whole genome shotgun (WGS) entry which is preliminary data.</text>
</comment>
<dbReference type="Proteomes" id="UP001496146">
    <property type="component" value="Unassembled WGS sequence"/>
</dbReference>
<evidence type="ECO:0000313" key="2">
    <source>
        <dbReference type="Proteomes" id="UP001496146"/>
    </source>
</evidence>
<reference evidence="1 2" key="1">
    <citation type="submission" date="2024-03" db="EMBL/GenBank/DDBJ databases">
        <title>Human intestinal bacterial collection.</title>
        <authorList>
            <person name="Pauvert C."/>
            <person name="Hitch T.C.A."/>
            <person name="Clavel T."/>
        </authorList>
    </citation>
    <scope>NUCLEOTIDE SEQUENCE [LARGE SCALE GENOMIC DNA]</scope>
    <source>
        <strain evidence="1 2">CLA-JM-H7-B</strain>
    </source>
</reference>
<gene>
    <name evidence="1" type="ORF">WMO17_12350</name>
</gene>
<evidence type="ECO:0000313" key="1">
    <source>
        <dbReference type="EMBL" id="MEQ2378121.1"/>
    </source>
</evidence>
<keyword evidence="2" id="KW-1185">Reference proteome</keyword>
<name>A0ABV1BQS3_9FIRM</name>
<sequence>MESTNSIVLNRFFTRNTFKQLIDEGSSATYSSVIRRYIIDESNKTNGECISEIYCYLKSNYQNEYYYKNTLLNKLLLGIHSPKTTIALTEVPIAGSKADFILINGKAVVYEIKTALDNFERLEGQLEDYYKAFSRVVVVTAEQHYEELKKRLKDSPAGIYVLTSKGTLSIKKEPIEYTAALSKTTMFKILRKGEYENIIKSVYGKLPKVTQFEYYRSCQVLFESLSIEEAYKLFTAEIKKRSKIEIDLYSKIPYELKFLTYFSNYRKEDYTRLLNFLSM</sequence>
<accession>A0ABV1BQS3</accession>
<proteinExistence type="predicted"/>